<dbReference type="PANTHER" id="PTHR12446:SF34">
    <property type="entry name" value="PROTEIN LIN-54 HOMOLOG"/>
    <property type="match status" value="1"/>
</dbReference>
<dbReference type="AlphaFoldDB" id="A0A9D4NUP5"/>
<keyword evidence="3" id="KW-0539">Nucleus</keyword>
<proteinExistence type="inferred from homology"/>
<evidence type="ECO:0000256" key="2">
    <source>
        <dbReference type="ARBA" id="ARBA00007267"/>
    </source>
</evidence>
<feature type="compositionally biased region" description="Acidic residues" evidence="4">
    <location>
        <begin position="700"/>
        <end position="720"/>
    </location>
</feature>
<dbReference type="GO" id="GO:0006355">
    <property type="term" value="P:regulation of DNA-templated transcription"/>
    <property type="evidence" value="ECO:0007669"/>
    <property type="project" value="TreeGrafter"/>
</dbReference>
<evidence type="ECO:0000256" key="4">
    <source>
        <dbReference type="SAM" id="MobiDB-lite"/>
    </source>
</evidence>
<dbReference type="PROSITE" id="PS51634">
    <property type="entry name" value="CRC"/>
    <property type="match status" value="1"/>
</dbReference>
<sequence>MDSNNAMIIAENIQQPTATDIVSLDVNITDNNSSTSVATSLASTSNISVDPALVVVSSSSTLTATASVQLPIKITGSTQPIFVSNQGIIAAAPTGTTNVSTLANTFVSYILPTQNSIQKSSLPKSDNQSTTTIVSAAPNISTETVSTTALINTPIVINAPVSDTTSIQPQKLATSTNPANVKLIQSTNQRHLVFSPIKPTIGNVVGNTTLMTKSIAGTKSNQRIVDGNKTNTEKKSSRPEIRQQNQHNLFHHLKFCLPSSSSTTANVTMVPSVVTTSQSSKRALAPAPITKTIVSSITPANVRPIQATTTNKNIQYISFVPYNSTQQITATGIGSTTTAGQISTKYLPIKQSKSSSAIKSTNLVQVGHGQKVIVNPNTIKISGTATTLQSSIATTIASTTTTTTASATNKSKNHATSVWMLPKQIIKANDSHGSSKSGGNLKYVPIAPNPNVANNTIGTDGAKITVNTVPKNLIDGFEETRRKPCNCTRSQCLKLYCDCFANGEFCSGCNCLSCCNNLEHEELRQKAIRLCLDRNPNAFHPKIGQSNHGDIERRHTKGCCCKRSGCLKNYCECYEAKILCSDKCKCVGCKNFEESDERKTLMHLADAAIVRSIQQQTVASKMHVWGPEFKSKLPVKVKSDCHPFNVLTNDILEATASCLLAQAEEGEFENHKEENIESLILDQFGECLSQILNLANNGMADDDGNTDDDIPMNDDVDCQN</sequence>
<evidence type="ECO:0000313" key="6">
    <source>
        <dbReference type="EMBL" id="KAH7638090.1"/>
    </source>
</evidence>
<comment type="caution">
    <text evidence="6">The sequence shown here is derived from an EMBL/GenBank/DDBJ whole genome shotgun (WGS) entry which is preliminary data.</text>
</comment>
<evidence type="ECO:0000259" key="5">
    <source>
        <dbReference type="PROSITE" id="PS51634"/>
    </source>
</evidence>
<protein>
    <submittedName>
        <fullName evidence="6">Tesmin/tso1-like cxc domain containing protein</fullName>
    </submittedName>
</protein>
<dbReference type="InterPro" id="IPR028307">
    <property type="entry name" value="Lin-54_fam"/>
</dbReference>
<feature type="region of interest" description="Disordered" evidence="4">
    <location>
        <begin position="699"/>
        <end position="720"/>
    </location>
</feature>
<reference evidence="6" key="2">
    <citation type="journal article" date="2021" name="World Allergy Organ. J.">
        <title>Chromosome-level assembly of Dermatophagoides farinae genome and transcriptome reveals two novel allergens Der f 37 and Der f 39.</title>
        <authorList>
            <person name="Chen J."/>
            <person name="Cai Z."/>
            <person name="Fan D."/>
            <person name="Hu J."/>
            <person name="Hou Y."/>
            <person name="He Y."/>
            <person name="Zhang Z."/>
            <person name="Zhao Z."/>
            <person name="Gao P."/>
            <person name="Hu W."/>
            <person name="Sun J."/>
            <person name="Li J."/>
            <person name="Ji K."/>
        </authorList>
    </citation>
    <scope>NUCLEOTIDE SEQUENCE</scope>
    <source>
        <strain evidence="6">JKM2019</strain>
    </source>
</reference>
<reference evidence="6" key="1">
    <citation type="submission" date="2020-06" db="EMBL/GenBank/DDBJ databases">
        <authorList>
            <person name="Ji K."/>
            <person name="Li J."/>
        </authorList>
    </citation>
    <scope>NUCLEOTIDE SEQUENCE</scope>
    <source>
        <strain evidence="6">JKM2019</strain>
        <tissue evidence="6">Whole body</tissue>
    </source>
</reference>
<comment type="subcellular location">
    <subcellularLocation>
        <location evidence="1">Nucleus</location>
    </subcellularLocation>
</comment>
<feature type="domain" description="CRC" evidence="5">
    <location>
        <begin position="481"/>
        <end position="594"/>
    </location>
</feature>
<evidence type="ECO:0000256" key="1">
    <source>
        <dbReference type="ARBA" id="ARBA00004123"/>
    </source>
</evidence>
<dbReference type="GO" id="GO:0005634">
    <property type="term" value="C:nucleus"/>
    <property type="evidence" value="ECO:0007669"/>
    <property type="project" value="UniProtKB-SubCell"/>
</dbReference>
<dbReference type="PANTHER" id="PTHR12446">
    <property type="entry name" value="TESMIN/TSO1-RELATED"/>
    <property type="match status" value="1"/>
</dbReference>
<gene>
    <name evidence="6" type="ORF">HUG17_9195</name>
</gene>
<accession>A0A9D4NUP5</accession>
<dbReference type="InterPro" id="IPR005172">
    <property type="entry name" value="CRC"/>
</dbReference>
<organism evidence="6">
    <name type="scientific">Dermatophagoides farinae</name>
    <name type="common">American house dust mite</name>
    <dbReference type="NCBI Taxonomy" id="6954"/>
    <lineage>
        <taxon>Eukaryota</taxon>
        <taxon>Metazoa</taxon>
        <taxon>Ecdysozoa</taxon>
        <taxon>Arthropoda</taxon>
        <taxon>Chelicerata</taxon>
        <taxon>Arachnida</taxon>
        <taxon>Acari</taxon>
        <taxon>Acariformes</taxon>
        <taxon>Sarcoptiformes</taxon>
        <taxon>Astigmata</taxon>
        <taxon>Psoroptidia</taxon>
        <taxon>Analgoidea</taxon>
        <taxon>Pyroglyphidae</taxon>
        <taxon>Dermatophagoidinae</taxon>
        <taxon>Dermatophagoides</taxon>
    </lineage>
</organism>
<evidence type="ECO:0000256" key="3">
    <source>
        <dbReference type="ARBA" id="ARBA00023242"/>
    </source>
</evidence>
<dbReference type="SMART" id="SM01114">
    <property type="entry name" value="CXC"/>
    <property type="match status" value="2"/>
</dbReference>
<dbReference type="Pfam" id="PF03638">
    <property type="entry name" value="TCR"/>
    <property type="match status" value="2"/>
</dbReference>
<dbReference type="InterPro" id="IPR033467">
    <property type="entry name" value="Tesmin/TSO1-like_CXC"/>
</dbReference>
<dbReference type="EMBL" id="SDOV01000008">
    <property type="protein sequence ID" value="KAH7638090.1"/>
    <property type="molecule type" value="Genomic_DNA"/>
</dbReference>
<dbReference type="Proteomes" id="UP000828236">
    <property type="component" value="Unassembled WGS sequence"/>
</dbReference>
<comment type="similarity">
    <text evidence="2">Belongs to the lin-54 family.</text>
</comment>
<name>A0A9D4NUP5_DERFA</name>